<accession>W4QRC4</accession>
<gene>
    <name evidence="9" type="ORF">JCM9157_1717</name>
</gene>
<dbReference type="AlphaFoldDB" id="W4QRC4"/>
<dbReference type="PANTHER" id="PTHR32322">
    <property type="entry name" value="INNER MEMBRANE TRANSPORTER"/>
    <property type="match status" value="1"/>
</dbReference>
<feature type="transmembrane region" description="Helical" evidence="7">
    <location>
        <begin position="37"/>
        <end position="53"/>
    </location>
</feature>
<evidence type="ECO:0000256" key="7">
    <source>
        <dbReference type="SAM" id="Phobius"/>
    </source>
</evidence>
<keyword evidence="4 7" id="KW-0812">Transmembrane</keyword>
<dbReference type="Pfam" id="PF00892">
    <property type="entry name" value="EamA"/>
    <property type="match status" value="1"/>
</dbReference>
<feature type="transmembrane region" description="Helical" evidence="7">
    <location>
        <begin position="12"/>
        <end position="31"/>
    </location>
</feature>
<keyword evidence="10" id="KW-1185">Reference proteome</keyword>
<feature type="transmembrane region" description="Helical" evidence="7">
    <location>
        <begin position="155"/>
        <end position="175"/>
    </location>
</feature>
<dbReference type="GO" id="GO:0005886">
    <property type="term" value="C:plasma membrane"/>
    <property type="evidence" value="ECO:0007669"/>
    <property type="project" value="UniProtKB-SubCell"/>
</dbReference>
<feature type="transmembrane region" description="Helical" evidence="7">
    <location>
        <begin position="130"/>
        <end position="149"/>
    </location>
</feature>
<dbReference type="Proteomes" id="UP000018896">
    <property type="component" value="Unassembled WGS sequence"/>
</dbReference>
<evidence type="ECO:0000256" key="3">
    <source>
        <dbReference type="ARBA" id="ARBA00022475"/>
    </source>
</evidence>
<reference evidence="9 10" key="1">
    <citation type="journal article" date="2014" name="Genome Announc.">
        <title>Draft Genome Sequences of Three Alkaliphilic Bacillus Strains, Bacillus wakoensis JCM 9140T, Bacillus akibai JCM 9157T, and Bacillus hemicellulosilyticus JCM 9152T.</title>
        <authorList>
            <person name="Yuki M."/>
            <person name="Oshima K."/>
            <person name="Suda W."/>
            <person name="Oshida Y."/>
            <person name="Kitamura K."/>
            <person name="Iida T."/>
            <person name="Hattori M."/>
            <person name="Ohkuma M."/>
        </authorList>
    </citation>
    <scope>NUCLEOTIDE SEQUENCE [LARGE SCALE GENOMIC DNA]</scope>
    <source>
        <strain evidence="9 10">JCM 9157</strain>
    </source>
</reference>
<dbReference type="EMBL" id="BAUV01000009">
    <property type="protein sequence ID" value="GAE34646.1"/>
    <property type="molecule type" value="Genomic_DNA"/>
</dbReference>
<dbReference type="InterPro" id="IPR050638">
    <property type="entry name" value="AA-Vitamin_Transporters"/>
</dbReference>
<evidence type="ECO:0000256" key="1">
    <source>
        <dbReference type="ARBA" id="ARBA00004651"/>
    </source>
</evidence>
<dbReference type="InterPro" id="IPR000620">
    <property type="entry name" value="EamA_dom"/>
</dbReference>
<evidence type="ECO:0000259" key="8">
    <source>
        <dbReference type="Pfam" id="PF00892"/>
    </source>
</evidence>
<dbReference type="InterPro" id="IPR037185">
    <property type="entry name" value="EmrE-like"/>
</dbReference>
<organism evidence="9 10">
    <name type="scientific">Halalkalibacter akibai (strain ATCC 43226 / DSM 21942 / CIP 109018 / JCM 9157 / 1139)</name>
    <name type="common">Bacillus akibai</name>
    <dbReference type="NCBI Taxonomy" id="1236973"/>
    <lineage>
        <taxon>Bacteria</taxon>
        <taxon>Bacillati</taxon>
        <taxon>Bacillota</taxon>
        <taxon>Bacilli</taxon>
        <taxon>Bacillales</taxon>
        <taxon>Bacillaceae</taxon>
        <taxon>Halalkalibacter</taxon>
    </lineage>
</organism>
<keyword evidence="5 7" id="KW-1133">Transmembrane helix</keyword>
<comment type="caution">
    <text evidence="9">The sequence shown here is derived from an EMBL/GenBank/DDBJ whole genome shotgun (WGS) entry which is preliminary data.</text>
</comment>
<comment type="subcellular location">
    <subcellularLocation>
        <location evidence="1">Cell membrane</location>
        <topology evidence="1">Multi-pass membrane protein</topology>
    </subcellularLocation>
</comment>
<keyword evidence="3" id="KW-1003">Cell membrane</keyword>
<evidence type="ECO:0000256" key="4">
    <source>
        <dbReference type="ARBA" id="ARBA00022692"/>
    </source>
</evidence>
<dbReference type="PANTHER" id="PTHR32322:SF18">
    <property type="entry name" value="S-ADENOSYLMETHIONINE_S-ADENOSYLHOMOCYSTEINE TRANSPORTER"/>
    <property type="match status" value="1"/>
</dbReference>
<evidence type="ECO:0000256" key="2">
    <source>
        <dbReference type="ARBA" id="ARBA00007362"/>
    </source>
</evidence>
<feature type="domain" description="EamA" evidence="8">
    <location>
        <begin position="34"/>
        <end position="170"/>
    </location>
</feature>
<dbReference type="STRING" id="1236973.JCM9157_1717"/>
<dbReference type="Gene3D" id="1.10.3730.20">
    <property type="match status" value="1"/>
</dbReference>
<dbReference type="RefSeq" id="WP_235714851.1">
    <property type="nucleotide sequence ID" value="NZ_BAUV01000009.1"/>
</dbReference>
<evidence type="ECO:0000313" key="9">
    <source>
        <dbReference type="EMBL" id="GAE34646.1"/>
    </source>
</evidence>
<evidence type="ECO:0000256" key="6">
    <source>
        <dbReference type="ARBA" id="ARBA00023136"/>
    </source>
</evidence>
<proteinExistence type="inferred from homology"/>
<dbReference type="eggNOG" id="COG0697">
    <property type="taxonomic scope" value="Bacteria"/>
</dbReference>
<dbReference type="SUPFAM" id="SSF103481">
    <property type="entry name" value="Multidrug resistance efflux transporter EmrE"/>
    <property type="match status" value="1"/>
</dbReference>
<keyword evidence="6 7" id="KW-0472">Membrane</keyword>
<evidence type="ECO:0000256" key="5">
    <source>
        <dbReference type="ARBA" id="ARBA00022989"/>
    </source>
</evidence>
<sequence>MHDRLTKWRILGIGLAFIGVVLIQGGGGQWSLDRGEFYIFLCMLAQAISFIYIKKATASLDSKQMTSMMLLIGSVGLLLISLIMEPTGTKELVGAPLFIYVLFLISSIVATALGHFLFNAAIQRIGAGQTAVFNNFVPFFGLCFSAIFLKEQLHWYQMFGFVFIVIGVLFGTGYMERALHNFKSRVHNEKKQIDTSA</sequence>
<comment type="similarity">
    <text evidence="2">Belongs to the EamA transporter family.</text>
</comment>
<name>W4QRC4_HALA3</name>
<feature type="transmembrane region" description="Helical" evidence="7">
    <location>
        <begin position="97"/>
        <end position="118"/>
    </location>
</feature>
<feature type="transmembrane region" description="Helical" evidence="7">
    <location>
        <begin position="65"/>
        <end position="85"/>
    </location>
</feature>
<protein>
    <submittedName>
        <fullName evidence="9">Permease of the drug/metabolite transporter</fullName>
    </submittedName>
</protein>
<evidence type="ECO:0000313" key="10">
    <source>
        <dbReference type="Proteomes" id="UP000018896"/>
    </source>
</evidence>